<dbReference type="Gene3D" id="2.110.10.10">
    <property type="entry name" value="Hemopexin-like domain"/>
    <property type="match status" value="1"/>
</dbReference>
<evidence type="ECO:0000256" key="1">
    <source>
        <dbReference type="PROSITE-ProRule" id="PRU01011"/>
    </source>
</evidence>
<evidence type="ECO:0000313" key="4">
    <source>
        <dbReference type="Proteomes" id="UP000472277"/>
    </source>
</evidence>
<sequence>NTLPLNCLCTCFVKLLLYSTHYELRCAVHHNANPDRCDGIEFDAIAPDEKGNTFFFKGDHLWKGFTGPAQVSSAFFKELDDYHHLGHVDAAFRMHNKVKPEDQDHIYLFLILSISMMYGAKKYLVIWRRATPRTSSWMPKGECNSDSVLFFKGKPVNPLMRPL</sequence>
<evidence type="ECO:0000256" key="2">
    <source>
        <dbReference type="SAM" id="SignalP"/>
    </source>
</evidence>
<dbReference type="SUPFAM" id="SSF50923">
    <property type="entry name" value="Hemopexin-like domain"/>
    <property type="match status" value="1"/>
</dbReference>
<dbReference type="InterPro" id="IPR018487">
    <property type="entry name" value="Hemopexin-like_repeat"/>
</dbReference>
<feature type="repeat" description="Hemopexin" evidence="1">
    <location>
        <begin position="39"/>
        <end position="79"/>
    </location>
</feature>
<evidence type="ECO:0008006" key="5">
    <source>
        <dbReference type="Google" id="ProtNLM"/>
    </source>
</evidence>
<dbReference type="Ensembl" id="ENSSTUT00000121099.1">
    <property type="protein sequence ID" value="ENSSTUP00000113139.1"/>
    <property type="gene ID" value="ENSSTUG00000049977.1"/>
</dbReference>
<keyword evidence="2" id="KW-0732">Signal</keyword>
<evidence type="ECO:0000313" key="3">
    <source>
        <dbReference type="Ensembl" id="ENSSTUP00000113139.1"/>
    </source>
</evidence>
<dbReference type="Proteomes" id="UP000472277">
    <property type="component" value="Chromosome 6"/>
</dbReference>
<feature type="signal peptide" evidence="2">
    <location>
        <begin position="1"/>
        <end position="19"/>
    </location>
</feature>
<organism evidence="3 4">
    <name type="scientific">Salmo trutta</name>
    <name type="common">Brown trout</name>
    <dbReference type="NCBI Taxonomy" id="8032"/>
    <lineage>
        <taxon>Eukaryota</taxon>
        <taxon>Metazoa</taxon>
        <taxon>Chordata</taxon>
        <taxon>Craniata</taxon>
        <taxon>Vertebrata</taxon>
        <taxon>Euteleostomi</taxon>
        <taxon>Actinopterygii</taxon>
        <taxon>Neopterygii</taxon>
        <taxon>Teleostei</taxon>
        <taxon>Protacanthopterygii</taxon>
        <taxon>Salmoniformes</taxon>
        <taxon>Salmonidae</taxon>
        <taxon>Salmoninae</taxon>
        <taxon>Salmo</taxon>
    </lineage>
</organism>
<reference evidence="3" key="2">
    <citation type="submission" date="2025-09" db="UniProtKB">
        <authorList>
            <consortium name="Ensembl"/>
        </authorList>
    </citation>
    <scope>IDENTIFICATION</scope>
</reference>
<dbReference type="PROSITE" id="PS51642">
    <property type="entry name" value="HEMOPEXIN_2"/>
    <property type="match status" value="1"/>
</dbReference>
<dbReference type="OMA" id="THYELRC"/>
<accession>A0A674EZJ6</accession>
<feature type="chain" id="PRO_5025335397" description="Hemopexin" evidence="2">
    <location>
        <begin position="20"/>
        <end position="163"/>
    </location>
</feature>
<keyword evidence="4" id="KW-1185">Reference proteome</keyword>
<name>A0A674EZJ6_SALTR</name>
<dbReference type="InParanoid" id="A0A674EZJ6"/>
<reference evidence="3" key="1">
    <citation type="submission" date="2025-08" db="UniProtKB">
        <authorList>
            <consortium name="Ensembl"/>
        </authorList>
    </citation>
    <scope>IDENTIFICATION</scope>
</reference>
<dbReference type="AlphaFoldDB" id="A0A674EZJ6"/>
<protein>
    <recommendedName>
        <fullName evidence="5">Hemopexin</fullName>
    </recommendedName>
</protein>
<proteinExistence type="predicted"/>
<dbReference type="InterPro" id="IPR036375">
    <property type="entry name" value="Hemopexin-like_dom_sf"/>
</dbReference>